<dbReference type="Pfam" id="PF20329">
    <property type="entry name" value="DUF6624"/>
    <property type="match status" value="1"/>
</dbReference>
<name>A0AAW4L7Y3_9BACT</name>
<dbReference type="RefSeq" id="WP_214171444.1">
    <property type="nucleotide sequence ID" value="NZ_JAHCVJ010000003.1"/>
</dbReference>
<organism evidence="1 2">
    <name type="scientific">Geoanaerobacter pelophilus</name>
    <dbReference type="NCBI Taxonomy" id="60036"/>
    <lineage>
        <taxon>Bacteria</taxon>
        <taxon>Pseudomonadati</taxon>
        <taxon>Thermodesulfobacteriota</taxon>
        <taxon>Desulfuromonadia</taxon>
        <taxon>Geobacterales</taxon>
        <taxon>Geobacteraceae</taxon>
        <taxon>Geoanaerobacter</taxon>
    </lineage>
</organism>
<dbReference type="AlphaFoldDB" id="A0AAW4L7Y3"/>
<dbReference type="InterPro" id="IPR046732">
    <property type="entry name" value="DUF6624"/>
</dbReference>
<evidence type="ECO:0000313" key="1">
    <source>
        <dbReference type="EMBL" id="MBT0664690.1"/>
    </source>
</evidence>
<gene>
    <name evidence="1" type="ORF">KI809_10305</name>
</gene>
<dbReference type="Proteomes" id="UP000811899">
    <property type="component" value="Unassembled WGS sequence"/>
</dbReference>
<protein>
    <submittedName>
        <fullName evidence="1">Uncharacterized protein</fullName>
    </submittedName>
</protein>
<accession>A0AAW4L7Y3</accession>
<comment type="caution">
    <text evidence="1">The sequence shown here is derived from an EMBL/GenBank/DDBJ whole genome shotgun (WGS) entry which is preliminary data.</text>
</comment>
<keyword evidence="2" id="KW-1185">Reference proteome</keyword>
<reference evidence="1 2" key="1">
    <citation type="submission" date="2021-05" db="EMBL/GenBank/DDBJ databases">
        <title>The draft genome of Geobacter pelophilus DSM 12255.</title>
        <authorList>
            <person name="Xu Z."/>
            <person name="Masuda Y."/>
            <person name="Itoh H."/>
            <person name="Senoo K."/>
        </authorList>
    </citation>
    <scope>NUCLEOTIDE SEQUENCE [LARGE SCALE GENOMIC DNA]</scope>
    <source>
        <strain evidence="1 2">DSM 12255</strain>
    </source>
</reference>
<proteinExistence type="predicted"/>
<sequence length="185" mass="20979">MDKKLRDVLLSMQKEDQKTLQELINIGELGTVEYHPKIKEVHERNNKRIKEIIGQHGWPGISLVGKEAAEAAWLVVQHAVLDTVFMESCLALLTEAVKRGEAEGSHFAYLQDRVLTMSGRPQIYGTQHHIDENGTAFPLPIENPVEVDNLRREIGLGTLDEATARIQERENAIRRNRKANQAVER</sequence>
<evidence type="ECO:0000313" key="2">
    <source>
        <dbReference type="Proteomes" id="UP000811899"/>
    </source>
</evidence>
<dbReference type="EMBL" id="JAHCVJ010000003">
    <property type="protein sequence ID" value="MBT0664690.1"/>
    <property type="molecule type" value="Genomic_DNA"/>
</dbReference>